<dbReference type="CDD" id="cd05233">
    <property type="entry name" value="SDR_c"/>
    <property type="match status" value="1"/>
</dbReference>
<organism evidence="4 5">
    <name type="scientific">Xaviernesmea oryzae</name>
    <dbReference type="NCBI Taxonomy" id="464029"/>
    <lineage>
        <taxon>Bacteria</taxon>
        <taxon>Pseudomonadati</taxon>
        <taxon>Pseudomonadota</taxon>
        <taxon>Alphaproteobacteria</taxon>
        <taxon>Hyphomicrobiales</taxon>
        <taxon>Rhizobiaceae</taxon>
        <taxon>Rhizobium/Agrobacterium group</taxon>
        <taxon>Xaviernesmea</taxon>
    </lineage>
</organism>
<evidence type="ECO:0000256" key="1">
    <source>
        <dbReference type="ARBA" id="ARBA00006484"/>
    </source>
</evidence>
<dbReference type="EMBL" id="FXAF01000003">
    <property type="protein sequence ID" value="SMF17429.1"/>
    <property type="molecule type" value="Genomic_DNA"/>
</dbReference>
<dbReference type="Proteomes" id="UP000192903">
    <property type="component" value="Unassembled WGS sequence"/>
</dbReference>
<dbReference type="PANTHER" id="PTHR43639">
    <property type="entry name" value="OXIDOREDUCTASE, SHORT-CHAIN DEHYDROGENASE/REDUCTASE FAMILY (AFU_ORTHOLOGUE AFUA_5G02870)"/>
    <property type="match status" value="1"/>
</dbReference>
<dbReference type="SUPFAM" id="SSF51735">
    <property type="entry name" value="NAD(P)-binding Rossmann-fold domains"/>
    <property type="match status" value="1"/>
</dbReference>
<keyword evidence="5" id="KW-1185">Reference proteome</keyword>
<dbReference type="GO" id="GO:0016491">
    <property type="term" value="F:oxidoreductase activity"/>
    <property type="evidence" value="ECO:0007669"/>
    <property type="project" value="UniProtKB-KW"/>
</dbReference>
<sequence length="247" mass="25498">MSSGLQDKVVLVTGGSRGIGAAIARRFASLGSRVVVAYRSDRETADRLAGELANAGDNCIALQGDVANPDEIKTLVASAVERLGKIDVLVNCAAIGPYRPLGQMDAPFIRGILETNVMGTILMTQEALPHLASPGGRIVNVASALAFRPIPTSSVYSASKAAVVTLTHAFAKELGPKGITVNAVAPGVIETDMTTKILAERGEQILAMTPLARIGQPDDIAGIVTFLASPDAGWITGRTIIADGGVT</sequence>
<dbReference type="PROSITE" id="PS00061">
    <property type="entry name" value="ADH_SHORT"/>
    <property type="match status" value="1"/>
</dbReference>
<dbReference type="PRINTS" id="PR00080">
    <property type="entry name" value="SDRFAMILY"/>
</dbReference>
<dbReference type="RefSeq" id="WP_085420928.1">
    <property type="nucleotide sequence ID" value="NZ_FXAF01000003.1"/>
</dbReference>
<dbReference type="InterPro" id="IPR036291">
    <property type="entry name" value="NAD(P)-bd_dom_sf"/>
</dbReference>
<name>A0A1X7DL90_9HYPH</name>
<dbReference type="PRINTS" id="PR00081">
    <property type="entry name" value="GDHRDH"/>
</dbReference>
<dbReference type="AlphaFoldDB" id="A0A1X7DL90"/>
<evidence type="ECO:0000313" key="4">
    <source>
        <dbReference type="EMBL" id="SMF17429.1"/>
    </source>
</evidence>
<accession>A0A1X7DL90</accession>
<evidence type="ECO:0000259" key="3">
    <source>
        <dbReference type="SMART" id="SM00822"/>
    </source>
</evidence>
<dbReference type="PANTHER" id="PTHR43639:SF1">
    <property type="entry name" value="SHORT-CHAIN DEHYDROGENASE_REDUCTASE FAMILY PROTEIN"/>
    <property type="match status" value="1"/>
</dbReference>
<dbReference type="SMART" id="SM00822">
    <property type="entry name" value="PKS_KR"/>
    <property type="match status" value="1"/>
</dbReference>
<dbReference type="InterPro" id="IPR020904">
    <property type="entry name" value="Sc_DH/Rdtase_CS"/>
</dbReference>
<dbReference type="InterPro" id="IPR057326">
    <property type="entry name" value="KR_dom"/>
</dbReference>
<comment type="similarity">
    <text evidence="1">Belongs to the short-chain dehydrogenases/reductases (SDR) family.</text>
</comment>
<evidence type="ECO:0000313" key="5">
    <source>
        <dbReference type="Proteomes" id="UP000192903"/>
    </source>
</evidence>
<feature type="domain" description="Ketoreductase" evidence="3">
    <location>
        <begin position="8"/>
        <end position="187"/>
    </location>
</feature>
<dbReference type="OrthoDB" id="9803333at2"/>
<dbReference type="InterPro" id="IPR002347">
    <property type="entry name" value="SDR_fam"/>
</dbReference>
<keyword evidence="2" id="KW-0560">Oxidoreductase</keyword>
<dbReference type="NCBIfam" id="NF005559">
    <property type="entry name" value="PRK07231.1"/>
    <property type="match status" value="1"/>
</dbReference>
<gene>
    <name evidence="4" type="ORF">SAMN02982989_5535</name>
</gene>
<proteinExistence type="inferred from homology"/>
<reference evidence="5" key="1">
    <citation type="submission" date="2017-04" db="EMBL/GenBank/DDBJ databases">
        <authorList>
            <person name="Varghese N."/>
            <person name="Submissions S."/>
        </authorList>
    </citation>
    <scope>NUCLEOTIDE SEQUENCE [LARGE SCALE GENOMIC DNA]</scope>
    <source>
        <strain evidence="5">B4P</strain>
    </source>
</reference>
<dbReference type="Gene3D" id="3.40.50.720">
    <property type="entry name" value="NAD(P)-binding Rossmann-like Domain"/>
    <property type="match status" value="1"/>
</dbReference>
<evidence type="ECO:0000256" key="2">
    <source>
        <dbReference type="ARBA" id="ARBA00023002"/>
    </source>
</evidence>
<dbReference type="FunFam" id="3.40.50.720:FF:000084">
    <property type="entry name" value="Short-chain dehydrogenase reductase"/>
    <property type="match status" value="1"/>
</dbReference>
<dbReference type="STRING" id="464029.SAMN02982989_5535"/>
<protein>
    <submittedName>
        <fullName evidence="4">3-oxoacyl-[acyl-carrier protein] reductase</fullName>
    </submittedName>
</protein>
<dbReference type="Pfam" id="PF13561">
    <property type="entry name" value="adh_short_C2"/>
    <property type="match status" value="1"/>
</dbReference>